<proteinExistence type="predicted"/>
<sequence>MLNYKDFFLFRMRHCSFTDPVIKVYCKSILTKFKHSFNNMLNIHRQNTFSRKVCLICAPESGQTTHQVVLKIPAEDLHPLRALEMWPGFRPEFFDNSVQSDLVFVQGSGRFFSKFLQNLNRSKQLPVAWAAPYLGIIGGYGGACKIIIFKTLNYKYFFLLR</sequence>
<evidence type="ECO:0000313" key="3">
    <source>
        <dbReference type="EMBL" id="VFK20541.1"/>
    </source>
</evidence>
<organism evidence="1">
    <name type="scientific">Candidatus Kentrum sp. FM</name>
    <dbReference type="NCBI Taxonomy" id="2126340"/>
    <lineage>
        <taxon>Bacteria</taxon>
        <taxon>Pseudomonadati</taxon>
        <taxon>Pseudomonadota</taxon>
        <taxon>Gammaproteobacteria</taxon>
        <taxon>Candidatus Kentrum</taxon>
    </lineage>
</organism>
<dbReference type="AlphaFoldDB" id="A0A450TPH2"/>
<dbReference type="EMBL" id="CAADFL010000704">
    <property type="protein sequence ID" value="VFK20541.1"/>
    <property type="molecule type" value="Genomic_DNA"/>
</dbReference>
<dbReference type="EMBL" id="CAADFA010000530">
    <property type="protein sequence ID" value="VFJ69705.1"/>
    <property type="molecule type" value="Genomic_DNA"/>
</dbReference>
<dbReference type="EMBL" id="CAADEZ010000723">
    <property type="protein sequence ID" value="VFJ73477.1"/>
    <property type="molecule type" value="Genomic_DNA"/>
</dbReference>
<gene>
    <name evidence="2" type="ORF">BECKFM1743A_GA0114220_107231</name>
    <name evidence="3" type="ORF">BECKFM1743B_GA0114221_107043</name>
    <name evidence="1" type="ORF">BECKFM1743C_GA0114222_105304</name>
</gene>
<evidence type="ECO:0000313" key="2">
    <source>
        <dbReference type="EMBL" id="VFJ73477.1"/>
    </source>
</evidence>
<accession>A0A450TPH2</accession>
<name>A0A450TPH2_9GAMM</name>
<protein>
    <submittedName>
        <fullName evidence="1">Uncharacterized protein</fullName>
    </submittedName>
</protein>
<evidence type="ECO:0000313" key="1">
    <source>
        <dbReference type="EMBL" id="VFJ69705.1"/>
    </source>
</evidence>
<reference evidence="1" key="1">
    <citation type="submission" date="2019-02" db="EMBL/GenBank/DDBJ databases">
        <authorList>
            <person name="Gruber-Vodicka R. H."/>
            <person name="Seah K. B. B."/>
        </authorList>
    </citation>
    <scope>NUCLEOTIDE SEQUENCE</scope>
    <source>
        <strain evidence="2">BECK_BZ163</strain>
        <strain evidence="3">BECK_BZ164</strain>
        <strain evidence="1">BECK_BZ165</strain>
    </source>
</reference>